<comment type="function">
    <text evidence="6">S-adenosyl-L-methionine-dependent transferase that acts as a component of the wybutosine biosynthesis pathway. Wybutosine is a hyper modified guanosine with a tricyclic base found at the 3'-position adjacent to the anticodon of eukaryotic phenylalanine tRNA. Catalyzes the transfer of the alpha-amino-alpha-carboxypropyl (acp) group from S-adenosyl-L-methionine to the C-7 position of 4-demethylwyosine (imG-14) to produce wybutosine-86.</text>
</comment>
<reference key="2">
    <citation type="submission" date="2011-08" db="EMBL/GenBank/DDBJ databases">
        <title>Genome sequence of Naumovozyma castellii.</title>
        <authorList>
            <person name="Gordon J.L."/>
            <person name="Armisen D."/>
            <person name="Proux-Wera E."/>
            <person name="OhEigeartaigh S.S."/>
            <person name="Byrne K.P."/>
            <person name="Wolfe K.H."/>
        </authorList>
    </citation>
    <scope>NUCLEOTIDE SEQUENCE</scope>
    <source>
        <strain>Type strain:CBS 4309</strain>
    </source>
</reference>
<comment type="similarity">
    <text evidence="6">Belongs to the class I-like SAM-binding methyltransferase superfamily. TRM5/TYW2 family.</text>
</comment>
<dbReference type="PIRSF" id="PIRSF038972">
    <property type="entry name" value="Trm12"/>
    <property type="match status" value="1"/>
</dbReference>
<keyword evidence="3 6" id="KW-0949">S-adenosyl-L-methionine</keyword>
<feature type="domain" description="SAM-dependent methyltransferase TRM5/TYW2-type" evidence="7">
    <location>
        <begin position="132"/>
        <end position="417"/>
    </location>
</feature>
<keyword evidence="2 6" id="KW-0808">Transferase</keyword>
<evidence type="ECO:0000259" key="7">
    <source>
        <dbReference type="PROSITE" id="PS51684"/>
    </source>
</evidence>
<evidence type="ECO:0000256" key="5">
    <source>
        <dbReference type="ARBA" id="ARBA00049400"/>
    </source>
</evidence>
<dbReference type="KEGG" id="ncs:NCAS_0G03740"/>
<keyword evidence="9" id="KW-1185">Reference proteome</keyword>
<comment type="pathway">
    <text evidence="1 6">tRNA modification; wybutosine-tRNA(Phe) biosynthesis.</text>
</comment>
<dbReference type="GeneID" id="96904926"/>
<protein>
    <recommendedName>
        <fullName evidence="6">tRNA wybutosine-synthesizing protein 2</fullName>
        <shortName evidence="6">tRNA-yW-synthesizing protein 2</shortName>
    </recommendedName>
    <alternativeName>
        <fullName evidence="6">tRNA(Phe) (4-demethylwyosine(37)-C(7)) aminocarboxypropyltransferase</fullName>
    </alternativeName>
</protein>
<dbReference type="SUPFAM" id="SSF53335">
    <property type="entry name" value="S-adenosyl-L-methionine-dependent methyltransferases"/>
    <property type="match status" value="1"/>
</dbReference>
<evidence type="ECO:0000313" key="9">
    <source>
        <dbReference type="Proteomes" id="UP000001640"/>
    </source>
</evidence>
<dbReference type="AlphaFoldDB" id="G0VHF5"/>
<evidence type="ECO:0000256" key="4">
    <source>
        <dbReference type="ARBA" id="ARBA00022694"/>
    </source>
</evidence>
<dbReference type="InterPro" id="IPR056743">
    <property type="entry name" value="TRM5-TYW2-like_MTfase"/>
</dbReference>
<dbReference type="HOGENOM" id="CLU_023588_1_0_1"/>
<dbReference type="PANTHER" id="PTHR23245">
    <property type="entry name" value="TRNA METHYLTRANSFERASE"/>
    <property type="match status" value="1"/>
</dbReference>
<proteinExistence type="inferred from homology"/>
<sequence>MRALEIVLPADEAQLIKPIKTALETNKNFIKPIHRDNNGNIIIRTNVTTIPEYLTTFHIGNTTREYEFESETISEHELLRFTRKWFETRAGRDVHESTISDLINHTPFKYSKYPPLLLFNNSKERTFRHDIWSLVPQDVKNAYFNDVLSHLDDDENDPEHSLKFLGINKPILETDVMRQPKNIDILYSKIPSSQDSDDIWCSLKQNGIWQVWNPLYTMFSRGNIKEKKRVLDMFKATTADMDVVDLYCGIGYFSFSYLMNNARNVFGFDLNKWSIEGLNRGLILNKFEQDKCHFFNTDNEKSIELLKEFRDEKLGGDRLKIRHINLGLLPSSKQGWPIALKIIQNHNNSEIVPIVSLHIHENVHIDQIEDGSFVRDVVLPDLYDLESAFQYKFTHLEKIKTFAPDVWHVCIDIDVICG</sequence>
<dbReference type="FunCoup" id="G0VHF5">
    <property type="interactions" value="47"/>
</dbReference>
<organism evidence="8 9">
    <name type="scientific">Naumovozyma castellii</name>
    <name type="common">Yeast</name>
    <name type="synonym">Saccharomyces castellii</name>
    <dbReference type="NCBI Taxonomy" id="27288"/>
    <lineage>
        <taxon>Eukaryota</taxon>
        <taxon>Fungi</taxon>
        <taxon>Dikarya</taxon>
        <taxon>Ascomycota</taxon>
        <taxon>Saccharomycotina</taxon>
        <taxon>Saccharomycetes</taxon>
        <taxon>Saccharomycetales</taxon>
        <taxon>Saccharomycetaceae</taxon>
        <taxon>Naumovozyma</taxon>
    </lineage>
</organism>
<keyword evidence="6" id="KW-0963">Cytoplasm</keyword>
<dbReference type="eggNOG" id="KOG1227">
    <property type="taxonomic scope" value="Eukaryota"/>
</dbReference>
<accession>G0VHF5</accession>
<dbReference type="OMA" id="FELNPWS"/>
<comment type="subcellular location">
    <subcellularLocation>
        <location evidence="6">Cytoplasm</location>
    </subcellularLocation>
</comment>
<dbReference type="RefSeq" id="XP_003677613.1">
    <property type="nucleotide sequence ID" value="XM_003677565.1"/>
</dbReference>
<dbReference type="PANTHER" id="PTHR23245:SF25">
    <property type="entry name" value="TRNA WYBUTOSINE-SYNTHESIZING PROTEIN 2 HOMOLOG"/>
    <property type="match status" value="1"/>
</dbReference>
<dbReference type="Pfam" id="PF02475">
    <property type="entry name" value="TRM5-TYW2_MTfase"/>
    <property type="match status" value="1"/>
</dbReference>
<keyword evidence="4 6" id="KW-0819">tRNA processing</keyword>
<evidence type="ECO:0000256" key="3">
    <source>
        <dbReference type="ARBA" id="ARBA00022691"/>
    </source>
</evidence>
<dbReference type="Proteomes" id="UP000001640">
    <property type="component" value="Chromosome 7"/>
</dbReference>
<dbReference type="UniPathway" id="UPA00375"/>
<dbReference type="GO" id="GO:0008175">
    <property type="term" value="F:tRNA methyltransferase activity"/>
    <property type="evidence" value="ECO:0007669"/>
    <property type="project" value="TreeGrafter"/>
</dbReference>
<dbReference type="CDD" id="cd02440">
    <property type="entry name" value="AdoMet_MTases"/>
    <property type="match status" value="1"/>
</dbReference>
<dbReference type="InterPro" id="IPR030382">
    <property type="entry name" value="MeTrfase_TRM5/TYW2"/>
</dbReference>
<comment type="catalytic activity">
    <reaction evidence="5">
        <text>4-demethylwyosine(37) in tRNA(Phe) + S-adenosyl-L-methionine = 4-demethyl-7-[(3S)-3-amino-3-carboxypropyl]wyosine(37) in tRNA(Phe) + S-methyl-5'-thioadenosine + H(+)</text>
        <dbReference type="Rhea" id="RHEA:36355"/>
        <dbReference type="Rhea" id="RHEA-COMP:10164"/>
        <dbReference type="Rhea" id="RHEA-COMP:10378"/>
        <dbReference type="ChEBI" id="CHEBI:15378"/>
        <dbReference type="ChEBI" id="CHEBI:17509"/>
        <dbReference type="ChEBI" id="CHEBI:59789"/>
        <dbReference type="ChEBI" id="CHEBI:64315"/>
        <dbReference type="ChEBI" id="CHEBI:73550"/>
        <dbReference type="EC" id="2.5.1.114"/>
    </reaction>
</comment>
<evidence type="ECO:0000313" key="8">
    <source>
        <dbReference type="EMBL" id="CCC71261.1"/>
    </source>
</evidence>
<dbReference type="GO" id="GO:0008757">
    <property type="term" value="F:S-adenosylmethionine-dependent methyltransferase activity"/>
    <property type="evidence" value="ECO:0007669"/>
    <property type="project" value="EnsemblFungi"/>
</dbReference>
<dbReference type="GO" id="GO:0005737">
    <property type="term" value="C:cytoplasm"/>
    <property type="evidence" value="ECO:0007669"/>
    <property type="project" value="UniProtKB-SubCell"/>
</dbReference>
<dbReference type="GO" id="GO:0031591">
    <property type="term" value="P:wybutosine biosynthetic process"/>
    <property type="evidence" value="ECO:0007669"/>
    <property type="project" value="EnsemblFungi"/>
</dbReference>
<reference evidence="8 9" key="1">
    <citation type="journal article" date="2011" name="Proc. Natl. Acad. Sci. U.S.A.">
        <title>Evolutionary erosion of yeast sex chromosomes by mating-type switching accidents.</title>
        <authorList>
            <person name="Gordon J.L."/>
            <person name="Armisen D."/>
            <person name="Proux-Wera E."/>
            <person name="Oheigeartaigh S.S."/>
            <person name="Byrne K.P."/>
            <person name="Wolfe K.H."/>
        </authorList>
    </citation>
    <scope>NUCLEOTIDE SEQUENCE [LARGE SCALE GENOMIC DNA]</scope>
    <source>
        <strain evidence="9">ATCC 76901 / BCRC 22586 / CBS 4309 / NBRC 1992 / NRRL Y-12630</strain>
    </source>
</reference>
<dbReference type="InParanoid" id="G0VHF5"/>
<dbReference type="OrthoDB" id="2387925at2759"/>
<name>G0VHF5_NAUCA</name>
<evidence type="ECO:0000256" key="2">
    <source>
        <dbReference type="ARBA" id="ARBA00022679"/>
    </source>
</evidence>
<dbReference type="STRING" id="1064592.G0VHF5"/>
<dbReference type="PROSITE" id="PS51684">
    <property type="entry name" value="SAM_MT_TRM5_TYW2"/>
    <property type="match status" value="1"/>
</dbReference>
<dbReference type="GO" id="GO:0102522">
    <property type="term" value="F:tRNA 4-demethylwyosine alpha-amino-alpha-carboxypropyltransferase activity"/>
    <property type="evidence" value="ECO:0007669"/>
    <property type="project" value="UniProtKB-EC"/>
</dbReference>
<evidence type="ECO:0000256" key="1">
    <source>
        <dbReference type="ARBA" id="ARBA00004797"/>
    </source>
</evidence>
<dbReference type="InterPro" id="IPR029063">
    <property type="entry name" value="SAM-dependent_MTases_sf"/>
</dbReference>
<evidence type="ECO:0000256" key="6">
    <source>
        <dbReference type="PIRNR" id="PIRNR038972"/>
    </source>
</evidence>
<gene>
    <name evidence="8" type="primary">NCAS0G03740</name>
    <name evidence="8" type="ordered locus">NCAS_0G03740</name>
</gene>
<dbReference type="EMBL" id="HE576758">
    <property type="protein sequence ID" value="CCC71261.1"/>
    <property type="molecule type" value="Genomic_DNA"/>
</dbReference>
<dbReference type="Gene3D" id="3.40.50.150">
    <property type="entry name" value="Vaccinia Virus protein VP39"/>
    <property type="match status" value="1"/>
</dbReference>
<dbReference type="InterPro" id="IPR026274">
    <property type="entry name" value="tRNA_wybutosine_synth_prot_2"/>
</dbReference>
<dbReference type="GO" id="GO:0030488">
    <property type="term" value="P:tRNA methylation"/>
    <property type="evidence" value="ECO:0007669"/>
    <property type="project" value="EnsemblFungi"/>
</dbReference>